<feature type="compositionally biased region" description="Polar residues" evidence="1">
    <location>
        <begin position="318"/>
        <end position="330"/>
    </location>
</feature>
<sequence>MPDLRAVDLPSRQASGQTLASIESTEYPPSTSTLRRRDARDIFDDFGIDRPSGWLSDDEDMGPTTIDGHKSISTVVRVCHSCGAPVTSRKFCPTCGHSTCVKCTSEVPGHYVETSEGNNNKAVLQRIEATSDTTPKPMDTMSWVEKQEVSKSPMDVPTTPKKPPQDIGSAVAVRNSPFVLADQRMKGAAAKPKLTPTPARPRNATRLSDCLPSQRAVSTHRFIAPSEHHSPQEHVLHEEPDGVAAAGELGTLEACPGPEEELHCKSMNSLEKKIDELYHHAEDLQNTKHIMEHLAAGASANHDHPASEEQSPEKHPSRTASRMSSLGTSISPSALRVPHRISVDPTVPIVGREKSHTIGKDPLDRVKGWARPHTLSLDSPAEGAAVPKVRLSKTPAWLLEPEKAPGNPRESLNQIDTAPPVPDHLQRPASSPPASSGITTPSKQPPANEHVQAEAPSSEGKSQGLPWHHRPLRRIEKMSNIPRHAAHEEPEFRRRQLRKVTRPEQEGSGSSQAGAGKNEQRGCFNCSPKMSHEADETTDQDARTPHSSQSGTPIPVEGHAISRPYDPDELFLPYRPTAYEKRPLTVAEVVQALASDSSIGKFSPPPEPVAEKRVERGDDMLSPVPIMPPNHTCAWRTRYMDLTAEVRQLKAEKVLREGARSQNEPAADDAADEEGLGIEGLTIVVHLRGRDDLVVNTDLRGVS</sequence>
<keyword evidence="3" id="KW-1185">Reference proteome</keyword>
<feature type="region of interest" description="Disordered" evidence="1">
    <location>
        <begin position="397"/>
        <end position="570"/>
    </location>
</feature>
<gene>
    <name evidence="2" type="ORF">F5X68DRAFT_248028</name>
</gene>
<feature type="compositionally biased region" description="Basic and acidic residues" evidence="1">
    <location>
        <begin position="530"/>
        <end position="544"/>
    </location>
</feature>
<feature type="compositionally biased region" description="Low complexity" evidence="1">
    <location>
        <begin position="506"/>
        <end position="516"/>
    </location>
</feature>
<feature type="compositionally biased region" description="Basic and acidic residues" evidence="1">
    <location>
        <begin position="301"/>
        <end position="316"/>
    </location>
</feature>
<evidence type="ECO:0000313" key="2">
    <source>
        <dbReference type="EMBL" id="KAH6693648.1"/>
    </source>
</evidence>
<accession>A0A9P8VJ41</accession>
<reference evidence="2" key="1">
    <citation type="journal article" date="2021" name="Nat. Commun.">
        <title>Genetic determinants of endophytism in the Arabidopsis root mycobiome.</title>
        <authorList>
            <person name="Mesny F."/>
            <person name="Miyauchi S."/>
            <person name="Thiergart T."/>
            <person name="Pickel B."/>
            <person name="Atanasova L."/>
            <person name="Karlsson M."/>
            <person name="Huettel B."/>
            <person name="Barry K.W."/>
            <person name="Haridas S."/>
            <person name="Chen C."/>
            <person name="Bauer D."/>
            <person name="Andreopoulos W."/>
            <person name="Pangilinan J."/>
            <person name="LaButti K."/>
            <person name="Riley R."/>
            <person name="Lipzen A."/>
            <person name="Clum A."/>
            <person name="Drula E."/>
            <person name="Henrissat B."/>
            <person name="Kohler A."/>
            <person name="Grigoriev I.V."/>
            <person name="Martin F.M."/>
            <person name="Hacquard S."/>
        </authorList>
    </citation>
    <scope>NUCLEOTIDE SEQUENCE</scope>
    <source>
        <strain evidence="2">MPI-SDFR-AT-0117</strain>
    </source>
</reference>
<name>A0A9P8VJ41_9PEZI</name>
<dbReference type="Proteomes" id="UP000770015">
    <property type="component" value="Unassembled WGS sequence"/>
</dbReference>
<dbReference type="OrthoDB" id="5209965at2759"/>
<feature type="region of interest" description="Disordered" evidence="1">
    <location>
        <begin position="149"/>
        <end position="168"/>
    </location>
</feature>
<proteinExistence type="predicted"/>
<feature type="region of interest" description="Disordered" evidence="1">
    <location>
        <begin position="1"/>
        <end position="39"/>
    </location>
</feature>
<feature type="region of interest" description="Disordered" evidence="1">
    <location>
        <begin position="185"/>
        <end position="206"/>
    </location>
</feature>
<evidence type="ECO:0000256" key="1">
    <source>
        <dbReference type="SAM" id="MobiDB-lite"/>
    </source>
</evidence>
<organism evidence="2 3">
    <name type="scientific">Plectosphaerella plurivora</name>
    <dbReference type="NCBI Taxonomy" id="936078"/>
    <lineage>
        <taxon>Eukaryota</taxon>
        <taxon>Fungi</taxon>
        <taxon>Dikarya</taxon>
        <taxon>Ascomycota</taxon>
        <taxon>Pezizomycotina</taxon>
        <taxon>Sordariomycetes</taxon>
        <taxon>Hypocreomycetidae</taxon>
        <taxon>Glomerellales</taxon>
        <taxon>Plectosphaerellaceae</taxon>
        <taxon>Plectosphaerella</taxon>
    </lineage>
</organism>
<dbReference type="EMBL" id="JAGSXJ010000003">
    <property type="protein sequence ID" value="KAH6693648.1"/>
    <property type="molecule type" value="Genomic_DNA"/>
</dbReference>
<protein>
    <submittedName>
        <fullName evidence="2">Uncharacterized protein</fullName>
    </submittedName>
</protein>
<feature type="compositionally biased region" description="Low complexity" evidence="1">
    <location>
        <begin position="188"/>
        <end position="202"/>
    </location>
</feature>
<dbReference type="AlphaFoldDB" id="A0A9P8VJ41"/>
<feature type="compositionally biased region" description="Polar residues" evidence="1">
    <location>
        <begin position="428"/>
        <end position="442"/>
    </location>
</feature>
<feature type="region of interest" description="Disordered" evidence="1">
    <location>
        <begin position="298"/>
        <end position="330"/>
    </location>
</feature>
<feature type="compositionally biased region" description="Polar residues" evidence="1">
    <location>
        <begin position="12"/>
        <end position="33"/>
    </location>
</feature>
<comment type="caution">
    <text evidence="2">The sequence shown here is derived from an EMBL/GenBank/DDBJ whole genome shotgun (WGS) entry which is preliminary data.</text>
</comment>
<evidence type="ECO:0000313" key="3">
    <source>
        <dbReference type="Proteomes" id="UP000770015"/>
    </source>
</evidence>
<feature type="compositionally biased region" description="Basic and acidic residues" evidence="1">
    <location>
        <begin position="485"/>
        <end position="494"/>
    </location>
</feature>